<dbReference type="Proteomes" id="UP001057580">
    <property type="component" value="Chromosome"/>
</dbReference>
<dbReference type="SUPFAM" id="SSF52402">
    <property type="entry name" value="Adenine nucleotide alpha hydrolases-like"/>
    <property type="match status" value="1"/>
</dbReference>
<dbReference type="KEGG" id="ssai:N0B31_21100"/>
<accession>A0A9E7R4H1</accession>
<evidence type="ECO:0000256" key="1">
    <source>
        <dbReference type="SAM" id="MobiDB-lite"/>
    </source>
</evidence>
<dbReference type="SMART" id="SM00893">
    <property type="entry name" value="ETF"/>
    <property type="match status" value="1"/>
</dbReference>
<dbReference type="InterPro" id="IPR012255">
    <property type="entry name" value="ETF_b"/>
</dbReference>
<sequence>MDTLACVKRVPDTGAKIVLTDDQRAIDTSNLGFTMSPHEECGLEEAVQIAQDTGGTATALTLGTAEADEQLRTALAMQADEAVLLETEEREWGPLDTATAIADYVRETDDEYDLLLFGTESADNGNYQVPIHVATQLGLPVVTAIKHIEVEDDTVVARREAGGGEEVYELETPAVVGVKEGLNEPRYPSMRSKMRARQQEVEQHHPEPGGRDRLEMVRLEAPEQDEGTAEILGEGPEATPRIVEILQEDLEVL</sequence>
<evidence type="ECO:0000313" key="3">
    <source>
        <dbReference type="EMBL" id="UWM54608.1"/>
    </source>
</evidence>
<evidence type="ECO:0000259" key="2">
    <source>
        <dbReference type="SMART" id="SM00893"/>
    </source>
</evidence>
<dbReference type="GO" id="GO:0009055">
    <property type="term" value="F:electron transfer activity"/>
    <property type="evidence" value="ECO:0007669"/>
    <property type="project" value="InterPro"/>
</dbReference>
<protein>
    <submittedName>
        <fullName evidence="3">Electron transfer flavoprotein subunit beta/FixA family protein</fullName>
    </submittedName>
</protein>
<dbReference type="CDD" id="cd01714">
    <property type="entry name" value="ETF_beta"/>
    <property type="match status" value="1"/>
</dbReference>
<keyword evidence="4" id="KW-1185">Reference proteome</keyword>
<dbReference type="Pfam" id="PF01012">
    <property type="entry name" value="ETF"/>
    <property type="match status" value="1"/>
</dbReference>
<evidence type="ECO:0000313" key="4">
    <source>
        <dbReference type="Proteomes" id="UP001057580"/>
    </source>
</evidence>
<feature type="compositionally biased region" description="Basic and acidic residues" evidence="1">
    <location>
        <begin position="197"/>
        <end position="215"/>
    </location>
</feature>
<proteinExistence type="predicted"/>
<dbReference type="GeneID" id="74944976"/>
<dbReference type="RefSeq" id="WP_260593628.1">
    <property type="nucleotide sequence ID" value="NZ_CP104003.1"/>
</dbReference>
<feature type="region of interest" description="Disordered" evidence="1">
    <location>
        <begin position="183"/>
        <end position="215"/>
    </location>
</feature>
<feature type="domain" description="Electron transfer flavoprotein alpha/beta-subunit N-terminal" evidence="2">
    <location>
        <begin position="23"/>
        <end position="213"/>
    </location>
</feature>
<dbReference type="InterPro" id="IPR014729">
    <property type="entry name" value="Rossmann-like_a/b/a_fold"/>
</dbReference>
<dbReference type="Gene3D" id="3.40.50.620">
    <property type="entry name" value="HUPs"/>
    <property type="match status" value="1"/>
</dbReference>
<dbReference type="InterPro" id="IPR014730">
    <property type="entry name" value="ETF_a/b_N"/>
</dbReference>
<reference evidence="3" key="1">
    <citation type="submission" date="2022-09" db="EMBL/GenBank/DDBJ databases">
        <title>Diverse halophilic archaea isolated from saline environments.</title>
        <authorList>
            <person name="Cui H.-L."/>
        </authorList>
    </citation>
    <scope>NUCLEOTIDE SEQUENCE</scope>
    <source>
        <strain evidence="3">ZS-35-S2</strain>
    </source>
</reference>
<dbReference type="PANTHER" id="PTHR21294">
    <property type="entry name" value="ELECTRON TRANSFER FLAVOPROTEIN BETA-SUBUNIT"/>
    <property type="match status" value="1"/>
</dbReference>
<dbReference type="PIRSF" id="PIRSF000090">
    <property type="entry name" value="Beta-ETF"/>
    <property type="match status" value="1"/>
</dbReference>
<dbReference type="AlphaFoldDB" id="A0A9E7R4H1"/>
<organism evidence="3 4">
    <name type="scientific">Salinirubellus salinus</name>
    <dbReference type="NCBI Taxonomy" id="1364945"/>
    <lineage>
        <taxon>Archaea</taxon>
        <taxon>Methanobacteriati</taxon>
        <taxon>Methanobacteriota</taxon>
        <taxon>Stenosarchaea group</taxon>
        <taxon>Halobacteria</taxon>
        <taxon>Halobacteriales</taxon>
        <taxon>Natronomonadaceae</taxon>
        <taxon>Salinirubellus</taxon>
    </lineage>
</organism>
<dbReference type="EMBL" id="CP104003">
    <property type="protein sequence ID" value="UWM54608.1"/>
    <property type="molecule type" value="Genomic_DNA"/>
</dbReference>
<dbReference type="InterPro" id="IPR033948">
    <property type="entry name" value="ETF_beta_N"/>
</dbReference>
<gene>
    <name evidence="3" type="ORF">N0B31_21100</name>
</gene>
<name>A0A9E7R4H1_9EURY</name>